<sequence>MAETRLFFTSSATKTGSSLIKRGSLHERLNDVPRPPKYRGRVAPPSRLFPTLNVTRPANSRQQDMRKGYLGRKKTATMTICSIMIWWKRQMQMVRNCAMESIPEEL</sequence>
<dbReference type="EMBL" id="CAJVRM010000309">
    <property type="protein sequence ID" value="CAG8979404.1"/>
    <property type="molecule type" value="Genomic_DNA"/>
</dbReference>
<feature type="compositionally biased region" description="Polar residues" evidence="1">
    <location>
        <begin position="52"/>
        <end position="62"/>
    </location>
</feature>
<evidence type="ECO:0000256" key="1">
    <source>
        <dbReference type="SAM" id="MobiDB-lite"/>
    </source>
</evidence>
<evidence type="ECO:0000313" key="3">
    <source>
        <dbReference type="Proteomes" id="UP000701801"/>
    </source>
</evidence>
<comment type="caution">
    <text evidence="2">The sequence shown here is derived from an EMBL/GenBank/DDBJ whole genome shotgun (WGS) entry which is preliminary data.</text>
</comment>
<name>A0A9N9LVX4_9HELO</name>
<organism evidence="2 3">
    <name type="scientific">Hymenoscyphus albidus</name>
    <dbReference type="NCBI Taxonomy" id="595503"/>
    <lineage>
        <taxon>Eukaryota</taxon>
        <taxon>Fungi</taxon>
        <taxon>Dikarya</taxon>
        <taxon>Ascomycota</taxon>
        <taxon>Pezizomycotina</taxon>
        <taxon>Leotiomycetes</taxon>
        <taxon>Helotiales</taxon>
        <taxon>Helotiaceae</taxon>
        <taxon>Hymenoscyphus</taxon>
    </lineage>
</organism>
<evidence type="ECO:0000313" key="2">
    <source>
        <dbReference type="EMBL" id="CAG8979404.1"/>
    </source>
</evidence>
<reference evidence="2" key="1">
    <citation type="submission" date="2021-07" db="EMBL/GenBank/DDBJ databases">
        <authorList>
            <person name="Durling M."/>
        </authorList>
    </citation>
    <scope>NUCLEOTIDE SEQUENCE</scope>
</reference>
<dbReference type="Proteomes" id="UP000701801">
    <property type="component" value="Unassembled WGS sequence"/>
</dbReference>
<gene>
    <name evidence="2" type="ORF">HYALB_00010495</name>
</gene>
<proteinExistence type="predicted"/>
<accession>A0A9N9LVX4</accession>
<keyword evidence="3" id="KW-1185">Reference proteome</keyword>
<protein>
    <submittedName>
        <fullName evidence="2">Uncharacterized protein</fullName>
    </submittedName>
</protein>
<dbReference type="AlphaFoldDB" id="A0A9N9LVX4"/>
<feature type="region of interest" description="Disordered" evidence="1">
    <location>
        <begin position="12"/>
        <end position="70"/>
    </location>
</feature>